<evidence type="ECO:0000259" key="8">
    <source>
        <dbReference type="Pfam" id="PF09335"/>
    </source>
</evidence>
<evidence type="ECO:0000256" key="5">
    <source>
        <dbReference type="ARBA" id="ARBA00022989"/>
    </source>
</evidence>
<dbReference type="EMBL" id="JAVREJ010000016">
    <property type="protein sequence ID" value="MDT0352058.1"/>
    <property type="molecule type" value="Genomic_DNA"/>
</dbReference>
<gene>
    <name evidence="9" type="ORF">RM445_21235</name>
</gene>
<feature type="domain" description="VTT" evidence="8">
    <location>
        <begin position="63"/>
        <end position="180"/>
    </location>
</feature>
<keyword evidence="3 7" id="KW-1003">Cell membrane</keyword>
<dbReference type="PANTHER" id="PTHR12677">
    <property type="entry name" value="GOLGI APPARATUS MEMBRANE PROTEIN TVP38-RELATED"/>
    <property type="match status" value="1"/>
</dbReference>
<feature type="transmembrane region" description="Helical" evidence="7">
    <location>
        <begin position="189"/>
        <end position="209"/>
    </location>
</feature>
<dbReference type="InterPro" id="IPR032816">
    <property type="entry name" value="VTT_dom"/>
</dbReference>
<protein>
    <recommendedName>
        <fullName evidence="7">TVP38/TMEM64 family membrane protein</fullName>
    </recommendedName>
</protein>
<proteinExistence type="inferred from homology"/>
<evidence type="ECO:0000313" key="10">
    <source>
        <dbReference type="Proteomes" id="UP001183202"/>
    </source>
</evidence>
<feature type="transmembrane region" description="Helical" evidence="7">
    <location>
        <begin position="72"/>
        <end position="100"/>
    </location>
</feature>
<dbReference type="Pfam" id="PF09335">
    <property type="entry name" value="VTT_dom"/>
    <property type="match status" value="1"/>
</dbReference>
<keyword evidence="4 7" id="KW-0812">Transmembrane</keyword>
<evidence type="ECO:0000256" key="3">
    <source>
        <dbReference type="ARBA" id="ARBA00022475"/>
    </source>
</evidence>
<evidence type="ECO:0000256" key="2">
    <source>
        <dbReference type="ARBA" id="ARBA00008640"/>
    </source>
</evidence>
<dbReference type="Proteomes" id="UP001183202">
    <property type="component" value="Unassembled WGS sequence"/>
</dbReference>
<dbReference type="InterPro" id="IPR015414">
    <property type="entry name" value="TMEM64"/>
</dbReference>
<comment type="similarity">
    <text evidence="2 7">Belongs to the TVP38/TMEM64 family.</text>
</comment>
<evidence type="ECO:0000256" key="6">
    <source>
        <dbReference type="ARBA" id="ARBA00023136"/>
    </source>
</evidence>
<reference evidence="10" key="1">
    <citation type="submission" date="2023-07" db="EMBL/GenBank/DDBJ databases">
        <title>30 novel species of actinomycetes from the DSMZ collection.</title>
        <authorList>
            <person name="Nouioui I."/>
        </authorList>
    </citation>
    <scope>NUCLEOTIDE SEQUENCE [LARGE SCALE GENOMIC DNA]</scope>
    <source>
        <strain evidence="10">DSM 45834</strain>
    </source>
</reference>
<keyword evidence="6 7" id="KW-0472">Membrane</keyword>
<keyword evidence="10" id="KW-1185">Reference proteome</keyword>
<accession>A0ABU2NGC1</accession>
<evidence type="ECO:0000256" key="7">
    <source>
        <dbReference type="RuleBase" id="RU366058"/>
    </source>
</evidence>
<organism evidence="9 10">
    <name type="scientific">Pseudonocardia charpentierae</name>
    <dbReference type="NCBI Taxonomy" id="3075545"/>
    <lineage>
        <taxon>Bacteria</taxon>
        <taxon>Bacillati</taxon>
        <taxon>Actinomycetota</taxon>
        <taxon>Actinomycetes</taxon>
        <taxon>Pseudonocardiales</taxon>
        <taxon>Pseudonocardiaceae</taxon>
        <taxon>Pseudonocardia</taxon>
    </lineage>
</organism>
<evidence type="ECO:0000313" key="9">
    <source>
        <dbReference type="EMBL" id="MDT0352058.1"/>
    </source>
</evidence>
<sequence>MRRKRMVGAVALAVSTIAALVVLGRIGPTGLNAAAVQDAVRGAGVWAPALFLVLQVLVTVPPVPRTIFTMAAGLLFGSALGVAVAVVATALGAVVAFWLVRLTGGGVVERFADRPPVVWTRQRLDRSGLLAVTSLRLIPVLPFSLLNYAAGLSGVRFAPYLFGTILGTAPGTIGLVVLGDAVTGRVSPAMLAISVAGGLVGTIGAAVAARRPHLERAAAPE</sequence>
<name>A0ABU2NGC1_9PSEU</name>
<keyword evidence="5 7" id="KW-1133">Transmembrane helix</keyword>
<feature type="transmembrane region" description="Helical" evidence="7">
    <location>
        <begin position="157"/>
        <end position="177"/>
    </location>
</feature>
<comment type="subcellular location">
    <subcellularLocation>
        <location evidence="1 7">Cell membrane</location>
        <topology evidence="1 7">Multi-pass membrane protein</topology>
    </subcellularLocation>
</comment>
<feature type="transmembrane region" description="Helical" evidence="7">
    <location>
        <begin position="129"/>
        <end position="150"/>
    </location>
</feature>
<comment type="caution">
    <text evidence="9">The sequence shown here is derived from an EMBL/GenBank/DDBJ whole genome shotgun (WGS) entry which is preliminary data.</text>
</comment>
<dbReference type="PANTHER" id="PTHR12677:SF59">
    <property type="entry name" value="GOLGI APPARATUS MEMBRANE PROTEIN TVP38-RELATED"/>
    <property type="match status" value="1"/>
</dbReference>
<evidence type="ECO:0000256" key="1">
    <source>
        <dbReference type="ARBA" id="ARBA00004651"/>
    </source>
</evidence>
<feature type="transmembrane region" description="Helical" evidence="7">
    <location>
        <begin position="43"/>
        <end position="60"/>
    </location>
</feature>
<evidence type="ECO:0000256" key="4">
    <source>
        <dbReference type="ARBA" id="ARBA00022692"/>
    </source>
</evidence>
<dbReference type="RefSeq" id="WP_311558565.1">
    <property type="nucleotide sequence ID" value="NZ_JAVREJ010000016.1"/>
</dbReference>